<dbReference type="AlphaFoldDB" id="A0A4U0H8A9"/>
<keyword evidence="2" id="KW-1185">Reference proteome</keyword>
<dbReference type="Gene3D" id="3.40.30.10">
    <property type="entry name" value="Glutaredoxin"/>
    <property type="match status" value="1"/>
</dbReference>
<dbReference type="OrthoDB" id="6120799at2"/>
<evidence type="ECO:0000313" key="2">
    <source>
        <dbReference type="Proteomes" id="UP000309872"/>
    </source>
</evidence>
<dbReference type="RefSeq" id="WP_136818966.1">
    <property type="nucleotide sequence ID" value="NZ_BMJX01000001.1"/>
</dbReference>
<organism evidence="1 2">
    <name type="scientific">Sphingobacterium alkalisoli</name>
    <dbReference type="NCBI Taxonomy" id="1874115"/>
    <lineage>
        <taxon>Bacteria</taxon>
        <taxon>Pseudomonadati</taxon>
        <taxon>Bacteroidota</taxon>
        <taxon>Sphingobacteriia</taxon>
        <taxon>Sphingobacteriales</taxon>
        <taxon>Sphingobacteriaceae</taxon>
        <taxon>Sphingobacterium</taxon>
    </lineage>
</organism>
<name>A0A4U0H8A9_9SPHI</name>
<protein>
    <submittedName>
        <fullName evidence="1">Thioredoxin family protein</fullName>
    </submittedName>
</protein>
<dbReference type="Proteomes" id="UP000309872">
    <property type="component" value="Unassembled WGS sequence"/>
</dbReference>
<proteinExistence type="predicted"/>
<comment type="caution">
    <text evidence="1">The sequence shown here is derived from an EMBL/GenBank/DDBJ whole genome shotgun (WGS) entry which is preliminary data.</text>
</comment>
<sequence length="186" mass="21688">MIFEEYLTYFESIVANPTDHPIYADPEYLSYTKLNWSRMNRWLKKFEANVDTQTVINAIQLPQQWILITEPWCGDAAHSVPQIYNMVKNNPYIQLEIQLRDSPPLLINDYLTNGGKSIPKLIIRNADKKDLGVWGPRPEKASLLFQAMKSDRKSFDEIKEALQRWYNEDKGQEIQRELVALLVTGN</sequence>
<dbReference type="Pfam" id="PF14595">
    <property type="entry name" value="Thioredoxin_9"/>
    <property type="match status" value="1"/>
</dbReference>
<evidence type="ECO:0000313" key="1">
    <source>
        <dbReference type="EMBL" id="TJY68097.1"/>
    </source>
</evidence>
<gene>
    <name evidence="1" type="ORF">FAZ19_02215</name>
</gene>
<reference evidence="1 2" key="1">
    <citation type="submission" date="2019-04" db="EMBL/GenBank/DDBJ databases">
        <title>Sphingobacterium olei sp. nov., isolated from oil-contaminated soil.</title>
        <authorList>
            <person name="Liu B."/>
        </authorList>
    </citation>
    <scope>NUCLEOTIDE SEQUENCE [LARGE SCALE GENOMIC DNA]</scope>
    <source>
        <strain evidence="1 2">Y3L14</strain>
    </source>
</reference>
<dbReference type="EMBL" id="SUKA01000001">
    <property type="protein sequence ID" value="TJY68097.1"/>
    <property type="molecule type" value="Genomic_DNA"/>
</dbReference>
<accession>A0A4U0H8A9</accession>